<dbReference type="Proteomes" id="UP000197138">
    <property type="component" value="Unassembled WGS sequence"/>
</dbReference>
<dbReference type="EMBL" id="MTKT01000548">
    <property type="protein sequence ID" value="OWM90622.1"/>
    <property type="molecule type" value="Genomic_DNA"/>
</dbReference>
<evidence type="ECO:0000313" key="1">
    <source>
        <dbReference type="EMBL" id="OWM90622.1"/>
    </source>
</evidence>
<sequence>MDKLYGLPCSDIFSNGMRKHFSLTSTGQHKQVLGISSGRKCNFLQGHSHINFQKARKSPDFAFNLPLPLDNGVSTLI</sequence>
<comment type="caution">
    <text evidence="1">The sequence shown here is derived from an EMBL/GenBank/DDBJ whole genome shotgun (WGS) entry which is preliminary data.</text>
</comment>
<dbReference type="AlphaFoldDB" id="A0A218Y258"/>
<proteinExistence type="predicted"/>
<evidence type="ECO:0000313" key="2">
    <source>
        <dbReference type="Proteomes" id="UP000197138"/>
    </source>
</evidence>
<accession>A0A218Y258</accession>
<gene>
    <name evidence="1" type="ORF">CDL15_Pgr014925</name>
</gene>
<name>A0A218Y258_PUNGR</name>
<organism evidence="1 2">
    <name type="scientific">Punica granatum</name>
    <name type="common">Pomegranate</name>
    <dbReference type="NCBI Taxonomy" id="22663"/>
    <lineage>
        <taxon>Eukaryota</taxon>
        <taxon>Viridiplantae</taxon>
        <taxon>Streptophyta</taxon>
        <taxon>Embryophyta</taxon>
        <taxon>Tracheophyta</taxon>
        <taxon>Spermatophyta</taxon>
        <taxon>Magnoliopsida</taxon>
        <taxon>eudicotyledons</taxon>
        <taxon>Gunneridae</taxon>
        <taxon>Pentapetalae</taxon>
        <taxon>rosids</taxon>
        <taxon>malvids</taxon>
        <taxon>Myrtales</taxon>
        <taxon>Lythraceae</taxon>
        <taxon>Punica</taxon>
    </lineage>
</organism>
<reference evidence="2" key="1">
    <citation type="journal article" date="2017" name="Plant J.">
        <title>The pomegranate (Punica granatum L.) genome and the genomics of punicalagin biosynthesis.</title>
        <authorList>
            <person name="Qin G."/>
            <person name="Xu C."/>
            <person name="Ming R."/>
            <person name="Tang H."/>
            <person name="Guyot R."/>
            <person name="Kramer E.M."/>
            <person name="Hu Y."/>
            <person name="Yi X."/>
            <person name="Qi Y."/>
            <person name="Xu X."/>
            <person name="Gao Z."/>
            <person name="Pan H."/>
            <person name="Jian J."/>
            <person name="Tian Y."/>
            <person name="Yue Z."/>
            <person name="Xu Y."/>
        </authorList>
    </citation>
    <scope>NUCLEOTIDE SEQUENCE [LARGE SCALE GENOMIC DNA]</scope>
    <source>
        <strain evidence="2">cv. Dabenzi</strain>
    </source>
</reference>
<protein>
    <submittedName>
        <fullName evidence="1">Uncharacterized protein</fullName>
    </submittedName>
</protein>